<evidence type="ECO:0000313" key="2">
    <source>
        <dbReference type="EMBL" id="SEE34647.1"/>
    </source>
</evidence>
<reference evidence="2 3" key="1">
    <citation type="submission" date="2016-10" db="EMBL/GenBank/DDBJ databases">
        <authorList>
            <person name="de Groot N.N."/>
        </authorList>
    </citation>
    <scope>NUCLEOTIDE SEQUENCE [LARGE SCALE GENOMIC DNA]</scope>
    <source>
        <strain evidence="2 3">DSM 23553</strain>
    </source>
</reference>
<accession>A0A1H5I367</accession>
<dbReference type="AlphaFoldDB" id="A0A1H5I367"/>
<dbReference type="SUPFAM" id="SSF51905">
    <property type="entry name" value="FAD/NAD(P)-binding domain"/>
    <property type="match status" value="2"/>
</dbReference>
<sequence length="409" mass="46291">MKNLVILGAGTAGTMMANHLRPKLKRSDWNITIVDQYKTHYYQPGFLFLPFDIYTEDQVKKPGKKFIPKGVNYVQKKIEQIFPEDSKVQLEDETLHYDLLIIATGSKIAPEEVEGMKGKNWHKNVFDFYTYEGALALRNKLRTWEGGKMVVHLTEMPIKCPVAPLEFAFLADSYFQKKGMRDKVDLTYVTPLSGAFTKEKSSAALGYLMKEKNINLEIDFAIESVDNDNNKIIDYGGREVEYDLLVTIPTNMGDEVIARSGMGDDLNFVPTDHNTLQSKEYENVFVIGDATNVPASKAGSVAHFEAETLTDNILLYIEGKPLKPEFDGHANCFIETGKNKALLIDFNYKQEPVEGTFPVPGIGPLKLLKESVFNHWGKLAFRWIYWNMLLKGIPIPLVSRNMSTKGKKL</sequence>
<dbReference type="STRING" id="390640.SAMN04488034_101315"/>
<organism evidence="2 3">
    <name type="scientific">Salinimicrobium catena</name>
    <dbReference type="NCBI Taxonomy" id="390640"/>
    <lineage>
        <taxon>Bacteria</taxon>
        <taxon>Pseudomonadati</taxon>
        <taxon>Bacteroidota</taxon>
        <taxon>Flavobacteriia</taxon>
        <taxon>Flavobacteriales</taxon>
        <taxon>Flavobacteriaceae</taxon>
        <taxon>Salinimicrobium</taxon>
    </lineage>
</organism>
<keyword evidence="3" id="KW-1185">Reference proteome</keyword>
<protein>
    <submittedName>
        <fullName evidence="2">Sulfide:quinone oxidoreductase</fullName>
    </submittedName>
</protein>
<evidence type="ECO:0000313" key="3">
    <source>
        <dbReference type="Proteomes" id="UP000199448"/>
    </source>
</evidence>
<dbReference type="InterPro" id="IPR052541">
    <property type="entry name" value="SQRD"/>
</dbReference>
<dbReference type="PANTHER" id="PTHR43755">
    <property type="match status" value="1"/>
</dbReference>
<dbReference type="InterPro" id="IPR036188">
    <property type="entry name" value="FAD/NAD-bd_sf"/>
</dbReference>
<gene>
    <name evidence="2" type="ORF">SAMN04488034_101315</name>
</gene>
<dbReference type="OrthoDB" id="9805710at2"/>
<dbReference type="PANTHER" id="PTHR43755:SF1">
    <property type="entry name" value="FAD-DEPENDENT PYRIDINE NUCLEOTIDE-DISULPHIDE OXIDOREDUCTASE"/>
    <property type="match status" value="1"/>
</dbReference>
<dbReference type="EMBL" id="FNUG01000001">
    <property type="protein sequence ID" value="SEE34647.1"/>
    <property type="molecule type" value="Genomic_DNA"/>
</dbReference>
<dbReference type="Proteomes" id="UP000199448">
    <property type="component" value="Unassembled WGS sequence"/>
</dbReference>
<proteinExistence type="predicted"/>
<evidence type="ECO:0000259" key="1">
    <source>
        <dbReference type="Pfam" id="PF07992"/>
    </source>
</evidence>
<dbReference type="InterPro" id="IPR023753">
    <property type="entry name" value="FAD/NAD-binding_dom"/>
</dbReference>
<dbReference type="Gene3D" id="3.50.50.60">
    <property type="entry name" value="FAD/NAD(P)-binding domain"/>
    <property type="match status" value="2"/>
</dbReference>
<name>A0A1H5I367_9FLAO</name>
<dbReference type="Pfam" id="PF07992">
    <property type="entry name" value="Pyr_redox_2"/>
    <property type="match status" value="1"/>
</dbReference>
<feature type="domain" description="FAD/NAD(P)-binding" evidence="1">
    <location>
        <begin position="3"/>
        <end position="296"/>
    </location>
</feature>
<dbReference type="GO" id="GO:0016491">
    <property type="term" value="F:oxidoreductase activity"/>
    <property type="evidence" value="ECO:0007669"/>
    <property type="project" value="InterPro"/>
</dbReference>
<dbReference type="RefSeq" id="WP_093111059.1">
    <property type="nucleotide sequence ID" value="NZ_FNGG01000001.1"/>
</dbReference>